<dbReference type="PANTHER" id="PTHR11692">
    <property type="entry name" value="BIFUNCTIONAL PURINE BIOSYNTHESIS PROTEIN PURH"/>
    <property type="match status" value="1"/>
</dbReference>
<comment type="catalytic activity">
    <reaction evidence="11">
        <text>IMP + H2O = 5-formamido-1-(5-phospho-D-ribosyl)imidazole-4-carboxamide</text>
        <dbReference type="Rhea" id="RHEA:18445"/>
        <dbReference type="ChEBI" id="CHEBI:15377"/>
        <dbReference type="ChEBI" id="CHEBI:58053"/>
        <dbReference type="ChEBI" id="CHEBI:58467"/>
        <dbReference type="EC" id="3.5.4.10"/>
    </reaction>
</comment>
<dbReference type="InterPro" id="IPR011607">
    <property type="entry name" value="MGS-like_dom"/>
</dbReference>
<evidence type="ECO:0000256" key="11">
    <source>
        <dbReference type="ARBA" id="ARBA00050687"/>
    </source>
</evidence>
<keyword evidence="6" id="KW-0808">Transferase</keyword>
<comment type="pathway">
    <text evidence="3">Purine metabolism; IMP biosynthesis via de novo pathway; 5-formamido-1-(5-phospho-D-ribosyl)imidazole-4-carboxamide from 5-amino-1-(5-phospho-D-ribosyl)imidazole-4-carboxamide (10-formyl THF route): step 1/1.</text>
</comment>
<dbReference type="EMBL" id="CAKXYY010000001">
    <property type="protein sequence ID" value="CAH2350375.1"/>
    <property type="molecule type" value="Genomic_DNA"/>
</dbReference>
<dbReference type="Proteomes" id="UP000837801">
    <property type="component" value="Unassembled WGS sequence"/>
</dbReference>
<comment type="caution">
    <text evidence="14">The sequence shown here is derived from an EMBL/GenBank/DDBJ whole genome shotgun (WGS) entry which is preliminary data.</text>
</comment>
<dbReference type="OrthoDB" id="6017153at2759"/>
<evidence type="ECO:0000256" key="7">
    <source>
        <dbReference type="ARBA" id="ARBA00022755"/>
    </source>
</evidence>
<dbReference type="FunFam" id="1.10.287.440:FF:000001">
    <property type="entry name" value="Bifunctional purine biosynthesis protein PURH"/>
    <property type="match status" value="1"/>
</dbReference>
<keyword evidence="15" id="KW-1185">Reference proteome</keyword>
<gene>
    <name evidence="14" type="primary">ADE17</name>
    <name evidence="14" type="ORF">CLIB1423_01S08680</name>
</gene>
<reference evidence="14" key="1">
    <citation type="submission" date="2022-03" db="EMBL/GenBank/DDBJ databases">
        <authorList>
            <person name="Legras J.-L."/>
            <person name="Devillers H."/>
            <person name="Grondin C."/>
        </authorList>
    </citation>
    <scope>NUCLEOTIDE SEQUENCE</scope>
    <source>
        <strain evidence="14">CLIB 1423</strain>
    </source>
</reference>
<comment type="subcellular location">
    <subcellularLocation>
        <location evidence="1">Cytoplasm</location>
        <location evidence="1">Cytosol</location>
    </subcellularLocation>
</comment>
<evidence type="ECO:0000256" key="6">
    <source>
        <dbReference type="ARBA" id="ARBA00022679"/>
    </source>
</evidence>
<evidence type="ECO:0000256" key="10">
    <source>
        <dbReference type="ARBA" id="ARBA00050488"/>
    </source>
</evidence>
<evidence type="ECO:0000256" key="4">
    <source>
        <dbReference type="ARBA" id="ARBA00007667"/>
    </source>
</evidence>
<dbReference type="CDD" id="cd01421">
    <property type="entry name" value="IMPCH"/>
    <property type="match status" value="1"/>
</dbReference>
<dbReference type="InterPro" id="IPR024051">
    <property type="entry name" value="AICAR_Tfase_dup_dom_sf"/>
</dbReference>
<accession>A0A9P0QKM4</accession>
<evidence type="ECO:0000313" key="15">
    <source>
        <dbReference type="Proteomes" id="UP000837801"/>
    </source>
</evidence>
<name>A0A9P0QKM4_9ASCO</name>
<dbReference type="InterPro" id="IPR002695">
    <property type="entry name" value="PurH-like"/>
</dbReference>
<dbReference type="InterPro" id="IPR016193">
    <property type="entry name" value="Cytidine_deaminase-like"/>
</dbReference>
<evidence type="ECO:0000256" key="9">
    <source>
        <dbReference type="ARBA" id="ARBA00023268"/>
    </source>
</evidence>
<dbReference type="NCBIfam" id="NF005492">
    <property type="entry name" value="PRK07106.1"/>
    <property type="match status" value="1"/>
</dbReference>
<dbReference type="Pfam" id="PF01808">
    <property type="entry name" value="AICARFT_IMPCHas"/>
    <property type="match status" value="1"/>
</dbReference>
<evidence type="ECO:0000259" key="13">
    <source>
        <dbReference type="PROSITE" id="PS51855"/>
    </source>
</evidence>
<proteinExistence type="inferred from homology"/>
<comment type="similarity">
    <text evidence="4">Belongs to the PurH family.</text>
</comment>
<comment type="catalytic activity">
    <reaction evidence="10">
        <text>(6R)-10-formyltetrahydrofolate + 5-amino-1-(5-phospho-beta-D-ribosyl)imidazole-4-carboxamide = 5-formamido-1-(5-phospho-D-ribosyl)imidazole-4-carboxamide + (6S)-5,6,7,8-tetrahydrofolate</text>
        <dbReference type="Rhea" id="RHEA:22192"/>
        <dbReference type="ChEBI" id="CHEBI:57453"/>
        <dbReference type="ChEBI" id="CHEBI:58467"/>
        <dbReference type="ChEBI" id="CHEBI:58475"/>
        <dbReference type="ChEBI" id="CHEBI:195366"/>
        <dbReference type="EC" id="2.1.2.3"/>
    </reaction>
</comment>
<evidence type="ECO:0000256" key="2">
    <source>
        <dbReference type="ARBA" id="ARBA00004844"/>
    </source>
</evidence>
<dbReference type="SUPFAM" id="SSF53927">
    <property type="entry name" value="Cytidine deaminase-like"/>
    <property type="match status" value="1"/>
</dbReference>
<sequence length="594" mass="64973">MTHNKTAILSVYDKTGLLDLAKGLVASNVRILASGGTSKLIREAGFPVEDVSSVTHAPEILGGRVKTLHPAVHGGILARDLKSDEDDLVAQGIEKVDFVVCNLYPFKETVSKAAVTIPEAVEEIDIGGVTLLRAAAKNHARVTILSDPNDYSEFLKELKKSEDGSIDSSIKNKYALKAFEHTAEYDATISDYFRKQYSENVSQLPLRYGANPHQKPAQAFVSNGINELPFKVLGGSPGYINLLDALNSWPLVKELSASLNLPAAASFKHVSPAGVAVGLPLSDIEKKIYFVEDIENLSPLANAYARARGADRMSSFGDWIALSNIVDLPTAQIISKEVSDGVIAPGYSPEALEILKKKKGGKYCILQIDPNYTPEAIESRQVYGITLQQKRNDAIIKSSSFKEIVSKNKDLNEQGVIDLLVATIALKYTQSNSVCYAKNGMVIGLGAGQQSRIHCTRLAGDKADNWWFRQHPKVLGFKWAKGVKRPEKSNAIDLFVTGQIPTTEPEKTEYESKFAELPTPLTEEERQEWLGKLTDVALSSDAFFPFPDNVYRAARSGVKYIAAPSGSVMDKAVFAAADSFDIVYVENPIRLFHH</sequence>
<dbReference type="SMART" id="SM00851">
    <property type="entry name" value="MGS"/>
    <property type="match status" value="1"/>
</dbReference>
<dbReference type="HAMAP" id="MF_00139">
    <property type="entry name" value="PurH"/>
    <property type="match status" value="1"/>
</dbReference>
<dbReference type="Pfam" id="PF02142">
    <property type="entry name" value="MGS"/>
    <property type="match status" value="1"/>
</dbReference>
<dbReference type="GO" id="GO:0004643">
    <property type="term" value="F:phosphoribosylaminoimidazolecarboxamide formyltransferase activity"/>
    <property type="evidence" value="ECO:0007669"/>
    <property type="project" value="UniProtKB-EC"/>
</dbReference>
<dbReference type="GO" id="GO:0006189">
    <property type="term" value="P:'de novo' IMP biosynthetic process"/>
    <property type="evidence" value="ECO:0007669"/>
    <property type="project" value="TreeGrafter"/>
</dbReference>
<comment type="function">
    <text evidence="12">Bifunctional enzyme that catalyzes the last two steps of purine biosynthesis. Acts as a transformylase that incorporates a formyl group to the AMP analog AICAR (5-amino-1-(5-phospho-beta-D-ribosyl)imidazole-4-carboxamide) to produce the intermediate formyl-AICAR (FAICAR). Also catalyzes the cyclization of FAICAR to IMP.</text>
</comment>
<keyword evidence="7" id="KW-0658">Purine biosynthesis</keyword>
<evidence type="ECO:0000256" key="5">
    <source>
        <dbReference type="ARBA" id="ARBA00022490"/>
    </source>
</evidence>
<organism evidence="14 15">
    <name type="scientific">[Candida] railenensis</name>
    <dbReference type="NCBI Taxonomy" id="45579"/>
    <lineage>
        <taxon>Eukaryota</taxon>
        <taxon>Fungi</taxon>
        <taxon>Dikarya</taxon>
        <taxon>Ascomycota</taxon>
        <taxon>Saccharomycotina</taxon>
        <taxon>Pichiomycetes</taxon>
        <taxon>Debaryomycetaceae</taxon>
        <taxon>Kurtzmaniella</taxon>
    </lineage>
</organism>
<evidence type="ECO:0000256" key="3">
    <source>
        <dbReference type="ARBA" id="ARBA00004954"/>
    </source>
</evidence>
<dbReference type="NCBIfam" id="TIGR00355">
    <property type="entry name" value="purH"/>
    <property type="match status" value="1"/>
</dbReference>
<dbReference type="FunFam" id="3.40.50.1380:FF:000003">
    <property type="entry name" value="Bifunctional purine biosynthesis protein"/>
    <property type="match status" value="1"/>
</dbReference>
<dbReference type="PROSITE" id="PS51855">
    <property type="entry name" value="MGS"/>
    <property type="match status" value="1"/>
</dbReference>
<keyword evidence="9" id="KW-0511">Multifunctional enzyme</keyword>
<keyword evidence="5" id="KW-0963">Cytoplasm</keyword>
<dbReference type="GO" id="GO:0003937">
    <property type="term" value="F:IMP cyclohydrolase activity"/>
    <property type="evidence" value="ECO:0007669"/>
    <property type="project" value="UniProtKB-EC"/>
</dbReference>
<dbReference type="Gene3D" id="1.10.287.440">
    <property type="match status" value="1"/>
</dbReference>
<dbReference type="SUPFAM" id="SSF52335">
    <property type="entry name" value="Methylglyoxal synthase-like"/>
    <property type="match status" value="1"/>
</dbReference>
<dbReference type="PANTHER" id="PTHR11692:SF0">
    <property type="entry name" value="BIFUNCTIONAL PURINE BIOSYNTHESIS PROTEIN ATIC"/>
    <property type="match status" value="1"/>
</dbReference>
<dbReference type="AlphaFoldDB" id="A0A9P0QKM4"/>
<dbReference type="Gene3D" id="3.40.50.1380">
    <property type="entry name" value="Methylglyoxal synthase-like domain"/>
    <property type="match status" value="1"/>
</dbReference>
<evidence type="ECO:0000256" key="12">
    <source>
        <dbReference type="ARBA" id="ARBA00054363"/>
    </source>
</evidence>
<dbReference type="PIRSF" id="PIRSF000414">
    <property type="entry name" value="AICARFT_IMPCHas"/>
    <property type="match status" value="1"/>
</dbReference>
<evidence type="ECO:0000313" key="14">
    <source>
        <dbReference type="EMBL" id="CAH2350375.1"/>
    </source>
</evidence>
<dbReference type="InterPro" id="IPR024050">
    <property type="entry name" value="AICAR_Tfase_insert_dom_sf"/>
</dbReference>
<dbReference type="GO" id="GO:0005829">
    <property type="term" value="C:cytosol"/>
    <property type="evidence" value="ECO:0007669"/>
    <property type="project" value="UniProtKB-SubCell"/>
</dbReference>
<dbReference type="Gene3D" id="3.40.140.20">
    <property type="match status" value="2"/>
</dbReference>
<comment type="pathway">
    <text evidence="2">Purine metabolism; IMP biosynthesis via de novo pathway; IMP from 5-formamido-1-(5-phospho-D-ribosyl)imidazole-4-carboxamide: step 1/1.</text>
</comment>
<dbReference type="InterPro" id="IPR036914">
    <property type="entry name" value="MGS-like_dom_sf"/>
</dbReference>
<evidence type="ECO:0000256" key="8">
    <source>
        <dbReference type="ARBA" id="ARBA00022801"/>
    </source>
</evidence>
<protein>
    <submittedName>
        <fullName evidence="14">Bifunctional purine biosynthesis protein Ade17p</fullName>
    </submittedName>
</protein>
<dbReference type="SMART" id="SM00798">
    <property type="entry name" value="AICARFT_IMPCHas"/>
    <property type="match status" value="1"/>
</dbReference>
<keyword evidence="8" id="KW-0378">Hydrolase</keyword>
<dbReference type="FunFam" id="3.40.140.20:FF:000003">
    <property type="entry name" value="Bifunctional purine biosynthesis protein"/>
    <property type="match status" value="1"/>
</dbReference>
<feature type="domain" description="MGS-like" evidence="13">
    <location>
        <begin position="1"/>
        <end position="146"/>
    </location>
</feature>
<evidence type="ECO:0000256" key="1">
    <source>
        <dbReference type="ARBA" id="ARBA00004514"/>
    </source>
</evidence>